<name>A0A538SQ41_UNCEI</name>
<feature type="domain" description="Peptidase S54 rhomboid" evidence="6">
    <location>
        <begin position="67"/>
        <end position="219"/>
    </location>
</feature>
<dbReference type="FunFam" id="1.20.1540.10:FF:000027">
    <property type="entry name" value="Rhomboid family intramembrane serine protease"/>
    <property type="match status" value="1"/>
</dbReference>
<feature type="transmembrane region" description="Helical" evidence="5">
    <location>
        <begin position="103"/>
        <end position="124"/>
    </location>
</feature>
<dbReference type="InterPro" id="IPR050925">
    <property type="entry name" value="Rhomboid_protease_S54"/>
</dbReference>
<keyword evidence="7" id="KW-0378">Hydrolase</keyword>
<dbReference type="PANTHER" id="PTHR43731:SF26">
    <property type="entry name" value="RHOMBOID-LIKE PROTEIN 10, CHLOROPLASTIC"/>
    <property type="match status" value="1"/>
</dbReference>
<evidence type="ECO:0000256" key="5">
    <source>
        <dbReference type="SAM" id="Phobius"/>
    </source>
</evidence>
<gene>
    <name evidence="7" type="ORF">E6K74_09110</name>
</gene>
<protein>
    <submittedName>
        <fullName evidence="7">Rhomboid family intramembrane serine protease</fullName>
    </submittedName>
</protein>
<evidence type="ECO:0000256" key="3">
    <source>
        <dbReference type="ARBA" id="ARBA00022989"/>
    </source>
</evidence>
<dbReference type="InterPro" id="IPR035952">
    <property type="entry name" value="Rhomboid-like_sf"/>
</dbReference>
<comment type="subcellular location">
    <subcellularLocation>
        <location evidence="1">Membrane</location>
        <topology evidence="1">Multi-pass membrane protein</topology>
    </subcellularLocation>
</comment>
<keyword evidence="7" id="KW-0645">Protease</keyword>
<feature type="transmembrane region" description="Helical" evidence="5">
    <location>
        <begin position="201"/>
        <end position="218"/>
    </location>
</feature>
<dbReference type="SUPFAM" id="SSF144091">
    <property type="entry name" value="Rhomboid-like"/>
    <property type="match status" value="1"/>
</dbReference>
<feature type="transmembrane region" description="Helical" evidence="5">
    <location>
        <begin position="130"/>
        <end position="149"/>
    </location>
</feature>
<evidence type="ECO:0000259" key="6">
    <source>
        <dbReference type="Pfam" id="PF01694"/>
    </source>
</evidence>
<dbReference type="GO" id="GO:0004252">
    <property type="term" value="F:serine-type endopeptidase activity"/>
    <property type="evidence" value="ECO:0007669"/>
    <property type="project" value="InterPro"/>
</dbReference>
<dbReference type="Gene3D" id="1.20.1540.10">
    <property type="entry name" value="Rhomboid-like"/>
    <property type="match status" value="1"/>
</dbReference>
<reference evidence="7 8" key="1">
    <citation type="journal article" date="2019" name="Nat. Microbiol.">
        <title>Mediterranean grassland soil C-N compound turnover is dependent on rainfall and depth, and is mediated by genomically divergent microorganisms.</title>
        <authorList>
            <person name="Diamond S."/>
            <person name="Andeer P.F."/>
            <person name="Li Z."/>
            <person name="Crits-Christoph A."/>
            <person name="Burstein D."/>
            <person name="Anantharaman K."/>
            <person name="Lane K.R."/>
            <person name="Thomas B.C."/>
            <person name="Pan C."/>
            <person name="Northen T.R."/>
            <person name="Banfield J.F."/>
        </authorList>
    </citation>
    <scope>NUCLEOTIDE SEQUENCE [LARGE SCALE GENOMIC DNA]</scope>
    <source>
        <strain evidence="7">WS_4</strain>
    </source>
</reference>
<dbReference type="PANTHER" id="PTHR43731">
    <property type="entry name" value="RHOMBOID PROTEASE"/>
    <property type="match status" value="1"/>
</dbReference>
<evidence type="ECO:0000256" key="1">
    <source>
        <dbReference type="ARBA" id="ARBA00004141"/>
    </source>
</evidence>
<sequence>MIPLRDRNPSGAFPLITLSLILVNTFVFLYELQLGPALGKFLLHYALVPAHVTGSLQYGALSLPDTVAPFFTSMFLHGGWLHLIMNMWFLWIFGDNVEDTLGAFRYLLFYFLCGLAAAFTHFLIQPSSPIPVLGASGAIAGVLGAYAVLFPGARVVTLVPVFFFLQIVELPALVVLGLWFVLQIVSGWFEFLTPMQAGTAWWAHIGGFVAGLFLVLLFRPRRVSI</sequence>
<keyword evidence="3 5" id="KW-1133">Transmembrane helix</keyword>
<dbReference type="InterPro" id="IPR022764">
    <property type="entry name" value="Peptidase_S54_rhomboid_dom"/>
</dbReference>
<dbReference type="GO" id="GO:0016020">
    <property type="term" value="C:membrane"/>
    <property type="evidence" value="ECO:0007669"/>
    <property type="project" value="UniProtKB-SubCell"/>
</dbReference>
<evidence type="ECO:0000313" key="8">
    <source>
        <dbReference type="Proteomes" id="UP000319829"/>
    </source>
</evidence>
<dbReference type="AlphaFoldDB" id="A0A538SQ41"/>
<feature type="transmembrane region" description="Helical" evidence="5">
    <location>
        <begin position="161"/>
        <end position="181"/>
    </location>
</feature>
<dbReference type="Proteomes" id="UP000319829">
    <property type="component" value="Unassembled WGS sequence"/>
</dbReference>
<dbReference type="Pfam" id="PF01694">
    <property type="entry name" value="Rhomboid"/>
    <property type="match status" value="1"/>
</dbReference>
<proteinExistence type="predicted"/>
<evidence type="ECO:0000313" key="7">
    <source>
        <dbReference type="EMBL" id="TMQ53489.1"/>
    </source>
</evidence>
<keyword evidence="2 5" id="KW-0812">Transmembrane</keyword>
<evidence type="ECO:0000256" key="2">
    <source>
        <dbReference type="ARBA" id="ARBA00022692"/>
    </source>
</evidence>
<evidence type="ECO:0000256" key="4">
    <source>
        <dbReference type="ARBA" id="ARBA00023136"/>
    </source>
</evidence>
<organism evidence="7 8">
    <name type="scientific">Eiseniibacteriota bacterium</name>
    <dbReference type="NCBI Taxonomy" id="2212470"/>
    <lineage>
        <taxon>Bacteria</taxon>
        <taxon>Candidatus Eiseniibacteriota</taxon>
    </lineage>
</organism>
<accession>A0A538SQ41</accession>
<dbReference type="EMBL" id="VBOU01000085">
    <property type="protein sequence ID" value="TMQ53489.1"/>
    <property type="molecule type" value="Genomic_DNA"/>
</dbReference>
<comment type="caution">
    <text evidence="7">The sequence shown here is derived from an EMBL/GenBank/DDBJ whole genome shotgun (WGS) entry which is preliminary data.</text>
</comment>
<feature type="transmembrane region" description="Helical" evidence="5">
    <location>
        <begin position="12"/>
        <end position="30"/>
    </location>
</feature>
<feature type="transmembrane region" description="Helical" evidence="5">
    <location>
        <begin position="67"/>
        <end position="91"/>
    </location>
</feature>
<dbReference type="GO" id="GO:0006508">
    <property type="term" value="P:proteolysis"/>
    <property type="evidence" value="ECO:0007669"/>
    <property type="project" value="UniProtKB-KW"/>
</dbReference>
<keyword evidence="4 5" id="KW-0472">Membrane</keyword>